<gene>
    <name evidence="1" type="ORF">JOE58_001146</name>
</gene>
<keyword evidence="2" id="KW-1185">Reference proteome</keyword>
<accession>A0ABS2RSC4</accession>
<dbReference type="EMBL" id="JAFBCG010000001">
    <property type="protein sequence ID" value="MBM7801895.1"/>
    <property type="molecule type" value="Genomic_DNA"/>
</dbReference>
<reference evidence="1 2" key="1">
    <citation type="submission" date="2021-01" db="EMBL/GenBank/DDBJ databases">
        <title>Sequencing the genomes of 1000 actinobacteria strains.</title>
        <authorList>
            <person name="Klenk H.-P."/>
        </authorList>
    </citation>
    <scope>NUCLEOTIDE SEQUENCE [LARGE SCALE GENOMIC DNA]</scope>
    <source>
        <strain evidence="1 2">DSM 20542</strain>
    </source>
</reference>
<proteinExistence type="predicted"/>
<sequence length="29" mass="2986">MNRLTVFLAVLAGLTIVATAAVVVWALAT</sequence>
<evidence type="ECO:0000313" key="1">
    <source>
        <dbReference type="EMBL" id="MBM7801895.1"/>
    </source>
</evidence>
<organism evidence="1 2">
    <name type="scientific">Curtobacterium luteum</name>
    <dbReference type="NCBI Taxonomy" id="33881"/>
    <lineage>
        <taxon>Bacteria</taxon>
        <taxon>Bacillati</taxon>
        <taxon>Actinomycetota</taxon>
        <taxon>Actinomycetes</taxon>
        <taxon>Micrococcales</taxon>
        <taxon>Microbacteriaceae</taxon>
        <taxon>Curtobacterium</taxon>
    </lineage>
</organism>
<evidence type="ECO:0000313" key="2">
    <source>
        <dbReference type="Proteomes" id="UP000746584"/>
    </source>
</evidence>
<name>A0ABS2RSC4_9MICO</name>
<protein>
    <submittedName>
        <fullName evidence="1">Uncharacterized protein</fullName>
    </submittedName>
</protein>
<comment type="caution">
    <text evidence="1">The sequence shown here is derived from an EMBL/GenBank/DDBJ whole genome shotgun (WGS) entry which is preliminary data.</text>
</comment>
<dbReference type="Proteomes" id="UP000746584">
    <property type="component" value="Unassembled WGS sequence"/>
</dbReference>